<dbReference type="GO" id="GO:0005697">
    <property type="term" value="C:telomerase holoenzyme complex"/>
    <property type="evidence" value="ECO:0007669"/>
    <property type="project" value="TreeGrafter"/>
</dbReference>
<name>A0AAD5XHU4_9FUNG</name>
<evidence type="ECO:0008006" key="6">
    <source>
        <dbReference type="Google" id="ProtNLM"/>
    </source>
</evidence>
<feature type="region of interest" description="Disordered" evidence="1">
    <location>
        <begin position="355"/>
        <end position="374"/>
    </location>
</feature>
<dbReference type="InterPro" id="IPR045153">
    <property type="entry name" value="Est1/Ebs1-like"/>
</dbReference>
<gene>
    <name evidence="4" type="ORF">HK100_011716</name>
</gene>
<dbReference type="PANTHER" id="PTHR15696:SF0">
    <property type="entry name" value="TELOMERASE-BINDING PROTEIN EST1A"/>
    <property type="match status" value="1"/>
</dbReference>
<feature type="region of interest" description="Disordered" evidence="1">
    <location>
        <begin position="36"/>
        <end position="78"/>
    </location>
</feature>
<reference evidence="4" key="1">
    <citation type="submission" date="2020-05" db="EMBL/GenBank/DDBJ databases">
        <title>Phylogenomic resolution of chytrid fungi.</title>
        <authorList>
            <person name="Stajich J.E."/>
            <person name="Amses K."/>
            <person name="Simmons R."/>
            <person name="Seto K."/>
            <person name="Myers J."/>
            <person name="Bonds A."/>
            <person name="Quandt C.A."/>
            <person name="Barry K."/>
            <person name="Liu P."/>
            <person name="Grigoriev I."/>
            <person name="Longcore J.E."/>
            <person name="James T.Y."/>
        </authorList>
    </citation>
    <scope>NUCLEOTIDE SEQUENCE</scope>
    <source>
        <strain evidence="4">JEL0513</strain>
    </source>
</reference>
<dbReference type="GO" id="GO:0042162">
    <property type="term" value="F:telomeric DNA binding"/>
    <property type="evidence" value="ECO:0007669"/>
    <property type="project" value="TreeGrafter"/>
</dbReference>
<dbReference type="InterPro" id="IPR002716">
    <property type="entry name" value="PIN_dom"/>
</dbReference>
<feature type="domain" description="PIN" evidence="3">
    <location>
        <begin position="698"/>
        <end position="836"/>
    </location>
</feature>
<dbReference type="InterPro" id="IPR018834">
    <property type="entry name" value="DNA/RNA-bd_Est1-type"/>
</dbReference>
<dbReference type="InterPro" id="IPR011990">
    <property type="entry name" value="TPR-like_helical_dom_sf"/>
</dbReference>
<keyword evidence="5" id="KW-1185">Reference proteome</keyword>
<feature type="domain" description="DNA/RNA-binding" evidence="2">
    <location>
        <begin position="282"/>
        <end position="538"/>
    </location>
</feature>
<dbReference type="Gene3D" id="3.40.50.1010">
    <property type="entry name" value="5'-nuclease"/>
    <property type="match status" value="1"/>
</dbReference>
<dbReference type="GO" id="GO:0070034">
    <property type="term" value="F:telomerase RNA binding"/>
    <property type="evidence" value="ECO:0007669"/>
    <property type="project" value="TreeGrafter"/>
</dbReference>
<dbReference type="PANTHER" id="PTHR15696">
    <property type="entry name" value="SMG-7 SUPPRESSOR WITH MORPHOLOGICAL EFFECT ON GENITALIA PROTEIN 7"/>
    <property type="match status" value="1"/>
</dbReference>
<accession>A0AAD5XHU4</accession>
<dbReference type="EMBL" id="JADGJH010000076">
    <property type="protein sequence ID" value="KAJ3139379.1"/>
    <property type="molecule type" value="Genomic_DNA"/>
</dbReference>
<evidence type="ECO:0000313" key="5">
    <source>
        <dbReference type="Proteomes" id="UP001211907"/>
    </source>
</evidence>
<dbReference type="SUPFAM" id="SSF88723">
    <property type="entry name" value="PIN domain-like"/>
    <property type="match status" value="1"/>
</dbReference>
<dbReference type="InterPro" id="IPR029060">
    <property type="entry name" value="PIN-like_dom_sf"/>
</dbReference>
<comment type="caution">
    <text evidence="4">The sequence shown here is derived from an EMBL/GenBank/DDBJ whole genome shotgun (WGS) entry which is preliminary data.</text>
</comment>
<dbReference type="Proteomes" id="UP001211907">
    <property type="component" value="Unassembled WGS sequence"/>
</dbReference>
<evidence type="ECO:0000256" key="1">
    <source>
        <dbReference type="SAM" id="MobiDB-lite"/>
    </source>
</evidence>
<feature type="compositionally biased region" description="Basic and acidic residues" evidence="1">
    <location>
        <begin position="39"/>
        <end position="52"/>
    </location>
</feature>
<evidence type="ECO:0000259" key="3">
    <source>
        <dbReference type="Pfam" id="PF13638"/>
    </source>
</evidence>
<dbReference type="GO" id="GO:0004540">
    <property type="term" value="F:RNA nuclease activity"/>
    <property type="evidence" value="ECO:0007669"/>
    <property type="project" value="UniProtKB-ARBA"/>
</dbReference>
<dbReference type="GO" id="GO:0000184">
    <property type="term" value="P:nuclear-transcribed mRNA catabolic process, nonsense-mediated decay"/>
    <property type="evidence" value="ECO:0007669"/>
    <property type="project" value="TreeGrafter"/>
</dbReference>
<feature type="compositionally biased region" description="Low complexity" evidence="1">
    <location>
        <begin position="66"/>
        <end position="78"/>
    </location>
</feature>
<sequence length="845" mass="93351">MSDDEQIDFAMLIQSRQQPEVSQPQHERKLKLMQLQLSKSERNGDRDNEIHNLKNSPKPTIAFNASSANRKSGSSSESIAIKPSESLVASALAKLTARRGTSSEAKAKTERAANACYSYATELEFFFSSSQCLENTAAISDIDDRRSYAKLCATIIQVSPSFALQNNLDVRLWKIGFYSVIEAIRSHIASTNEPIESYAKASWAALIGIGVQTFTGIVSAVHRTRISSNDSKQSPSQPAYAKFVGWLGDLARYRVILDVDGSLGNLNMGEGVPDVLKSWSNAKTMYKVASFLAPTNGQFYNHLAIFDLNSSDSIGSLCNFVRALNVKVPFQSARDAIVSLCAGIRSIHQETLKSTSKTANSKHNKSTNNKKGSVSKYSESCESIFIRCFEVLYTKINVDTLPSLLSAVNATISSTTKLPSAFLSQAIILCISLLATLNLSPTASDHDLGILRLTDVLLFTILCRQDDNDSLIALRLFLAYLQSPTAVSNISSCTARIRVFDKQWHAFAGIAVRPPVSPSQRSLLPEDWMYRGFMPLREILPRKAFDEVVKTRKGASMFEFYSDDMTGNVDRSLIVKEELWDVLKCLGWFEMDEVTQKLRYIEPSLETFEEVTEVVQFNALHSQEINADKVEGEATLKETFKFLDIEDDDYQDFPDVNGLKERKTQLSLISKSVSETSVASKMSKSPKRLKKSSTLLLFDTNCYVSSCDEIIKLLNSGWTIVLPLAVITELDGLASGGHLEAVMALSLIEPLILSRNAKPANLALVTYRGTKLPYLSVRTEDWGNGKDDVHGVDDILLRCTQKLAEDVQKSGDVVVLVTGDNNLRLKARGAGVLTGSMMDLKKLIT</sequence>
<dbReference type="SUPFAM" id="SSF48452">
    <property type="entry name" value="TPR-like"/>
    <property type="match status" value="1"/>
</dbReference>
<evidence type="ECO:0000313" key="4">
    <source>
        <dbReference type="EMBL" id="KAJ3139379.1"/>
    </source>
</evidence>
<evidence type="ECO:0000259" key="2">
    <source>
        <dbReference type="Pfam" id="PF10373"/>
    </source>
</evidence>
<dbReference type="Pfam" id="PF13638">
    <property type="entry name" value="PIN_4"/>
    <property type="match status" value="1"/>
</dbReference>
<dbReference type="AlphaFoldDB" id="A0AAD5XHU4"/>
<dbReference type="Gene3D" id="1.25.40.10">
    <property type="entry name" value="Tetratricopeptide repeat domain"/>
    <property type="match status" value="1"/>
</dbReference>
<dbReference type="Pfam" id="PF10373">
    <property type="entry name" value="EST1_DNA_bind"/>
    <property type="match status" value="1"/>
</dbReference>
<protein>
    <recommendedName>
        <fullName evidence="6">PIN domain-containing protein</fullName>
    </recommendedName>
</protein>
<proteinExistence type="predicted"/>
<organism evidence="4 5">
    <name type="scientific">Physocladia obscura</name>
    <dbReference type="NCBI Taxonomy" id="109957"/>
    <lineage>
        <taxon>Eukaryota</taxon>
        <taxon>Fungi</taxon>
        <taxon>Fungi incertae sedis</taxon>
        <taxon>Chytridiomycota</taxon>
        <taxon>Chytridiomycota incertae sedis</taxon>
        <taxon>Chytridiomycetes</taxon>
        <taxon>Chytridiales</taxon>
        <taxon>Chytriomycetaceae</taxon>
        <taxon>Physocladia</taxon>
    </lineage>
</organism>